<comment type="caution">
    <text evidence="1">The sequence shown here is derived from an EMBL/GenBank/DDBJ whole genome shotgun (WGS) entry which is preliminary data.</text>
</comment>
<organism evidence="1 2">
    <name type="scientific">Nocardioides taihuensis</name>
    <dbReference type="NCBI Taxonomy" id="1835606"/>
    <lineage>
        <taxon>Bacteria</taxon>
        <taxon>Bacillati</taxon>
        <taxon>Actinomycetota</taxon>
        <taxon>Actinomycetes</taxon>
        <taxon>Propionibacteriales</taxon>
        <taxon>Nocardioidaceae</taxon>
        <taxon>Nocardioides</taxon>
    </lineage>
</organism>
<reference evidence="2" key="1">
    <citation type="journal article" date="2019" name="Int. J. Syst. Evol. Microbiol.">
        <title>The Global Catalogue of Microorganisms (GCM) 10K type strain sequencing project: providing services to taxonomists for standard genome sequencing and annotation.</title>
        <authorList>
            <consortium name="The Broad Institute Genomics Platform"/>
            <consortium name="The Broad Institute Genome Sequencing Center for Infectious Disease"/>
            <person name="Wu L."/>
            <person name="Ma J."/>
        </authorList>
    </citation>
    <scope>NUCLEOTIDE SEQUENCE [LARGE SCALE GENOMIC DNA]</scope>
    <source>
        <strain evidence="2">DFY41</strain>
    </source>
</reference>
<accession>A0ABW0BE20</accession>
<protein>
    <submittedName>
        <fullName evidence="1">Uncharacterized protein</fullName>
    </submittedName>
</protein>
<dbReference type="RefSeq" id="WP_378586353.1">
    <property type="nucleotide sequence ID" value="NZ_JBHSKD010000002.1"/>
</dbReference>
<sequence>MGEALATGAGSVDACTVAGRQLAADGLSLPEALDALHAAAATVLGAVPGFEETRALALGWSEATLGYLHHLSCEDPVTGLASLAHLQARVAEIYRPAPGAEPGHEQYALVVVDPEPAAQVAPLVDDLPSGADVLGRELAAARHAEALRAVFTGPETLARLGRDRIVVLTVRDDRLPQRVRLVRRLVGGGGETALSPRVWVEGLPPVAEGAALAIADLARA</sequence>
<dbReference type="EMBL" id="JBHSKD010000002">
    <property type="protein sequence ID" value="MFC5175503.1"/>
    <property type="molecule type" value="Genomic_DNA"/>
</dbReference>
<name>A0ABW0BE20_9ACTN</name>
<evidence type="ECO:0000313" key="2">
    <source>
        <dbReference type="Proteomes" id="UP001596087"/>
    </source>
</evidence>
<dbReference type="Proteomes" id="UP001596087">
    <property type="component" value="Unassembled WGS sequence"/>
</dbReference>
<proteinExistence type="predicted"/>
<gene>
    <name evidence="1" type="ORF">ACFPGP_02385</name>
</gene>
<keyword evidence="2" id="KW-1185">Reference proteome</keyword>
<evidence type="ECO:0000313" key="1">
    <source>
        <dbReference type="EMBL" id="MFC5175503.1"/>
    </source>
</evidence>